<accession>A0ABW9YQI7</accession>
<dbReference type="Gene3D" id="2.160.20.80">
    <property type="entry name" value="E3 ubiquitin-protein ligase SopA"/>
    <property type="match status" value="2"/>
</dbReference>
<gene>
    <name evidence="2" type="ORF">EIZ48_27235</name>
</gene>
<organism evidence="2 3">
    <name type="scientific">Photobacterium alginatilyticum</name>
    <dbReference type="NCBI Taxonomy" id="1775171"/>
    <lineage>
        <taxon>Bacteria</taxon>
        <taxon>Pseudomonadati</taxon>
        <taxon>Pseudomonadota</taxon>
        <taxon>Gammaproteobacteria</taxon>
        <taxon>Vibrionales</taxon>
        <taxon>Vibrionaceae</taxon>
        <taxon>Photobacterium</taxon>
    </lineage>
</organism>
<dbReference type="SUPFAM" id="SSF141571">
    <property type="entry name" value="Pentapeptide repeat-like"/>
    <property type="match status" value="1"/>
</dbReference>
<feature type="domain" description="SV2A/B/C luminal" evidence="1">
    <location>
        <begin position="61"/>
        <end position="121"/>
    </location>
</feature>
<proteinExistence type="predicted"/>
<dbReference type="Pfam" id="PF23894">
    <property type="entry name" value="LD_SV2"/>
    <property type="match status" value="1"/>
</dbReference>
<dbReference type="Proteomes" id="UP000738517">
    <property type="component" value="Unassembled WGS sequence"/>
</dbReference>
<dbReference type="EMBL" id="RSEJ01000052">
    <property type="protein sequence ID" value="NBI56199.1"/>
    <property type="molecule type" value="Genomic_DNA"/>
</dbReference>
<dbReference type="InterPro" id="IPR055415">
    <property type="entry name" value="LD_SV2"/>
</dbReference>
<reference evidence="2 3" key="1">
    <citation type="journal article" date="2017" name="Int. J. Syst. Evol. Microbiol.">
        <title>Photobacterium alginatilyticum sp. nov., a marine bacterium isolated from bottom seawater.</title>
        <authorList>
            <person name="Wang X."/>
            <person name="Wang Y."/>
            <person name="Yang X."/>
            <person name="Sun H."/>
            <person name="Li B."/>
            <person name="Zhang X.H."/>
        </authorList>
    </citation>
    <scope>NUCLEOTIDE SEQUENCE [LARGE SCALE GENOMIC DNA]</scope>
    <source>
        <strain evidence="2 3">P03D4</strain>
    </source>
</reference>
<evidence type="ECO:0000259" key="1">
    <source>
        <dbReference type="Pfam" id="PF23894"/>
    </source>
</evidence>
<name>A0ABW9YQI7_9GAMM</name>
<comment type="caution">
    <text evidence="2">The sequence shown here is derived from an EMBL/GenBank/DDBJ whole genome shotgun (WGS) entry which is preliminary data.</text>
</comment>
<dbReference type="InterPro" id="IPR051082">
    <property type="entry name" value="Pentapeptide-BTB/POZ_domain"/>
</dbReference>
<keyword evidence="3" id="KW-1185">Reference proteome</keyword>
<evidence type="ECO:0000313" key="3">
    <source>
        <dbReference type="Proteomes" id="UP000738517"/>
    </source>
</evidence>
<sequence length="216" mass="24691">MLPKGQKGVSRLSVFYKASKTRNVRNKFYSKAQCFRANFSNVSFNNVNFKGAMLTSCSFKKATFSQVEFLGTNLKKSNFTDATFKYCVFSGALMKKVNFRNCRFEKCIFVNTNLRQSKHLVIDDTNRIFDSHPSLKLDSELEYLLEGLRFNPKLHNSRVLHLKGGKLNSLTVQILIERLGNQRLKIGLEVLSGRLPYRVVTANNLFNIIDKASRTA</sequence>
<dbReference type="PANTHER" id="PTHR14136">
    <property type="entry name" value="BTB_POZ DOMAIN-CONTAINING PROTEIN KCTD9"/>
    <property type="match status" value="1"/>
</dbReference>
<dbReference type="RefSeq" id="WP_160658427.1">
    <property type="nucleotide sequence ID" value="NZ_RSEJ01000052.1"/>
</dbReference>
<protein>
    <recommendedName>
        <fullName evidence="1">SV2A/B/C luminal domain-containing protein</fullName>
    </recommendedName>
</protein>
<evidence type="ECO:0000313" key="2">
    <source>
        <dbReference type="EMBL" id="NBI56199.1"/>
    </source>
</evidence>
<dbReference type="PANTHER" id="PTHR14136:SF17">
    <property type="entry name" value="BTB_POZ DOMAIN-CONTAINING PROTEIN KCTD9"/>
    <property type="match status" value="1"/>
</dbReference>